<proteinExistence type="predicted"/>
<accession>A0A6J5RDJ2</accession>
<reference evidence="2" key="1">
    <citation type="submission" date="2020-05" db="EMBL/GenBank/DDBJ databases">
        <authorList>
            <person name="Chiriac C."/>
            <person name="Salcher M."/>
            <person name="Ghai R."/>
            <person name="Kavagutti S V."/>
        </authorList>
    </citation>
    <scope>NUCLEOTIDE SEQUENCE</scope>
</reference>
<protein>
    <submittedName>
        <fullName evidence="2">Uncharacterized protein</fullName>
    </submittedName>
</protein>
<feature type="compositionally biased region" description="Low complexity" evidence="1">
    <location>
        <begin position="221"/>
        <end position="232"/>
    </location>
</feature>
<evidence type="ECO:0000256" key="1">
    <source>
        <dbReference type="SAM" id="MobiDB-lite"/>
    </source>
</evidence>
<evidence type="ECO:0000313" key="2">
    <source>
        <dbReference type="EMBL" id="CAB4191581.1"/>
    </source>
</evidence>
<name>A0A6J5RDJ2_9CAUD</name>
<dbReference type="EMBL" id="LR797178">
    <property type="protein sequence ID" value="CAB4191581.1"/>
    <property type="molecule type" value="Genomic_DNA"/>
</dbReference>
<sequence length="308" mass="33828">MDGEIVETTAITAVREYSEVRISDPRTMLMNMPVAEMAIAQEEYDARRKQFRDWIKAKLVPGVHYGFAPGCEPKLNDNGELLMWSQGGNKVIPKDSWSAKPSLYKAGAEFVCDLMNLLPVYTPDKSAWEMLGSPAGTFVMRCQLYPKGSTHVPENMLGEGLGCRSVGDKKGDANNAIKMAQKSAMVCAVLNSYGLSDLFTQDIEDGGVGREPAKNPPARPAPRVAPRTAASRPVNGLATVNERFQNLKARWKDATLSDGDTPTPDLWRQWVVSHTELPPDASLKPEMWTPADLKAAEDAMLKIEGLPH</sequence>
<feature type="region of interest" description="Disordered" evidence="1">
    <location>
        <begin position="206"/>
        <end position="232"/>
    </location>
</feature>
<organism evidence="2">
    <name type="scientific">uncultured Caudovirales phage</name>
    <dbReference type="NCBI Taxonomy" id="2100421"/>
    <lineage>
        <taxon>Viruses</taxon>
        <taxon>Duplodnaviria</taxon>
        <taxon>Heunggongvirae</taxon>
        <taxon>Uroviricota</taxon>
        <taxon>Caudoviricetes</taxon>
        <taxon>Peduoviridae</taxon>
        <taxon>Maltschvirus</taxon>
        <taxon>Maltschvirus maltsch</taxon>
    </lineage>
</organism>
<gene>
    <name evidence="2" type="ORF">UFOVP1229_50</name>
</gene>